<evidence type="ECO:0000313" key="3">
    <source>
        <dbReference type="Proteomes" id="UP000576393"/>
    </source>
</evidence>
<feature type="transmembrane region" description="Helical" evidence="1">
    <location>
        <begin position="165"/>
        <end position="182"/>
    </location>
</feature>
<name>A0A852VA20_9ACTN</name>
<evidence type="ECO:0000256" key="1">
    <source>
        <dbReference type="SAM" id="Phobius"/>
    </source>
</evidence>
<dbReference type="RefSeq" id="WP_179826770.1">
    <property type="nucleotide sequence ID" value="NZ_JACCCO010000003.1"/>
</dbReference>
<keyword evidence="1" id="KW-1133">Transmembrane helix</keyword>
<reference evidence="2 3" key="1">
    <citation type="submission" date="2020-07" db="EMBL/GenBank/DDBJ databases">
        <title>Sequencing the genomes of 1000 actinobacteria strains.</title>
        <authorList>
            <person name="Klenk H.-P."/>
        </authorList>
    </citation>
    <scope>NUCLEOTIDE SEQUENCE [LARGE SCALE GENOMIC DNA]</scope>
    <source>
        <strain evidence="2 3">DSM 45763</strain>
    </source>
</reference>
<organism evidence="2 3">
    <name type="scientific">Streptosporangium sandarakinum</name>
    <dbReference type="NCBI Taxonomy" id="1260955"/>
    <lineage>
        <taxon>Bacteria</taxon>
        <taxon>Bacillati</taxon>
        <taxon>Actinomycetota</taxon>
        <taxon>Actinomycetes</taxon>
        <taxon>Streptosporangiales</taxon>
        <taxon>Streptosporangiaceae</taxon>
        <taxon>Streptosporangium</taxon>
    </lineage>
</organism>
<dbReference type="EMBL" id="JACCCO010000003">
    <property type="protein sequence ID" value="NYF43321.1"/>
    <property type="molecule type" value="Genomic_DNA"/>
</dbReference>
<dbReference type="Proteomes" id="UP000576393">
    <property type="component" value="Unassembled WGS sequence"/>
</dbReference>
<comment type="caution">
    <text evidence="2">The sequence shown here is derived from an EMBL/GenBank/DDBJ whole genome shotgun (WGS) entry which is preliminary data.</text>
</comment>
<evidence type="ECO:0000313" key="2">
    <source>
        <dbReference type="EMBL" id="NYF43321.1"/>
    </source>
</evidence>
<dbReference type="AlphaFoldDB" id="A0A852VA20"/>
<gene>
    <name evidence="2" type="ORF">HDA43_005548</name>
</gene>
<keyword evidence="1" id="KW-0812">Transmembrane</keyword>
<protein>
    <submittedName>
        <fullName evidence="2">Uncharacterized protein</fullName>
    </submittedName>
</protein>
<keyword evidence="3" id="KW-1185">Reference proteome</keyword>
<feature type="transmembrane region" description="Helical" evidence="1">
    <location>
        <begin position="124"/>
        <end position="145"/>
    </location>
</feature>
<keyword evidence="1" id="KW-0472">Membrane</keyword>
<proteinExistence type="predicted"/>
<sequence length="304" mass="33112">MLTWDGGTLVAADPANARTVRLTPAAFHHYRYEQALADASGKKREPAVVGGLAALDADGLVLLDLPGEWQGWEVARFASARGVPVHDGPTGRPEPVRVTLARRAPGWTRLTGRSRPRPSRRRRIAVLCLGVGGLLMMAYVTATLGGVTWRGLSWLGRLLLDVAEAKWLLVLFSPLAFLLAPLRRRLHRGRARRGAVLGPPGGPFLSVGRDDVLCVQPGPPMAAERLTIGLGPRDVASLLVYRYESLRGLFVFDVNGRPLRHLPGPWPPEDTHRFAVRHGLGCEIRALSREEYLGLTARVGDALP</sequence>
<accession>A0A852VA20</accession>